<proteinExistence type="inferred from homology"/>
<evidence type="ECO:0000313" key="8">
    <source>
        <dbReference type="Proteomes" id="UP001519460"/>
    </source>
</evidence>
<dbReference type="Proteomes" id="UP001519460">
    <property type="component" value="Unassembled WGS sequence"/>
</dbReference>
<protein>
    <recommendedName>
        <fullName evidence="6">PLAT domain-containing protein</fullName>
    </recommendedName>
</protein>
<dbReference type="InterPro" id="IPR001024">
    <property type="entry name" value="PLAT/LH2_dom"/>
</dbReference>
<dbReference type="InterPro" id="IPR013818">
    <property type="entry name" value="Lipase"/>
</dbReference>
<dbReference type="Pfam" id="PF01477">
    <property type="entry name" value="PLAT"/>
    <property type="match status" value="1"/>
</dbReference>
<dbReference type="GO" id="GO:0005576">
    <property type="term" value="C:extracellular region"/>
    <property type="evidence" value="ECO:0007669"/>
    <property type="project" value="UniProtKB-SubCell"/>
</dbReference>
<dbReference type="SUPFAM" id="SSF53474">
    <property type="entry name" value="alpha/beta-Hydrolases"/>
    <property type="match status" value="1"/>
</dbReference>
<dbReference type="InterPro" id="IPR033906">
    <property type="entry name" value="Lipase_N"/>
</dbReference>
<evidence type="ECO:0000259" key="6">
    <source>
        <dbReference type="PROSITE" id="PS50095"/>
    </source>
</evidence>
<dbReference type="CDD" id="cd00707">
    <property type="entry name" value="Pancreat_lipase_like"/>
    <property type="match status" value="1"/>
</dbReference>
<dbReference type="SUPFAM" id="SSF49723">
    <property type="entry name" value="Lipase/lipooxygenase domain (PLAT/LH2 domain)"/>
    <property type="match status" value="1"/>
</dbReference>
<dbReference type="SMART" id="SM00308">
    <property type="entry name" value="LH2"/>
    <property type="match status" value="1"/>
</dbReference>
<evidence type="ECO:0000256" key="3">
    <source>
        <dbReference type="ARBA" id="ARBA00022525"/>
    </source>
</evidence>
<organism evidence="7 8">
    <name type="scientific">Batillaria attramentaria</name>
    <dbReference type="NCBI Taxonomy" id="370345"/>
    <lineage>
        <taxon>Eukaryota</taxon>
        <taxon>Metazoa</taxon>
        <taxon>Spiralia</taxon>
        <taxon>Lophotrochozoa</taxon>
        <taxon>Mollusca</taxon>
        <taxon>Gastropoda</taxon>
        <taxon>Caenogastropoda</taxon>
        <taxon>Sorbeoconcha</taxon>
        <taxon>Cerithioidea</taxon>
        <taxon>Batillariidae</taxon>
        <taxon>Batillaria</taxon>
    </lineage>
</organism>
<dbReference type="EMBL" id="JACVVK020000031">
    <property type="protein sequence ID" value="KAK7501464.1"/>
    <property type="molecule type" value="Genomic_DNA"/>
</dbReference>
<dbReference type="PRINTS" id="PR00821">
    <property type="entry name" value="TAGLIPASE"/>
</dbReference>
<evidence type="ECO:0000256" key="4">
    <source>
        <dbReference type="PROSITE-ProRule" id="PRU00152"/>
    </source>
</evidence>
<dbReference type="PROSITE" id="PS50095">
    <property type="entry name" value="PLAT"/>
    <property type="match status" value="1"/>
</dbReference>
<evidence type="ECO:0000313" key="7">
    <source>
        <dbReference type="EMBL" id="KAK7501464.1"/>
    </source>
</evidence>
<comment type="caution">
    <text evidence="4">Lacks conserved residue(s) required for the propagation of feature annotation.</text>
</comment>
<sequence length="366" mass="39793">MKDALLAQGDYNVILVEWKDGAATLYGQATANTRIVGAQIAQLIEYLQNTTETTAGDMHIIGHSLGAHVAGYAGERTPGLARITAEPYFQYTDKVVRLDPTDALFVDVIHTDVPSFYSVDIGLGMSQPCGHVDYYPNGGYQQPGCSSGGLTSVFEWLITGASFTVRSVLLFTDSINAGQCPYRGYQCDSEDDFDSGKCLPCTGSECGRMGFHADDVKPAAGVSLVKYYLNTGDKSPYCRYHYKVTLAIASGKGREERGNLFVKLTGSAAIVGEVEITEESTYINPGSSHSFMVTSPQELGTIQKVALRFEHDATFFDWGTWGWFHTPAIYLDSIDVYSGEAQTSASFCANSGKVEDDETEIFQNTC</sequence>
<accession>A0ABD0LPN8</accession>
<name>A0ABD0LPN8_9CAEN</name>
<dbReference type="PANTHER" id="PTHR11610">
    <property type="entry name" value="LIPASE"/>
    <property type="match status" value="1"/>
</dbReference>
<dbReference type="Gene3D" id="2.60.60.20">
    <property type="entry name" value="PLAT/LH2 domain"/>
    <property type="match status" value="1"/>
</dbReference>
<dbReference type="Pfam" id="PF00151">
    <property type="entry name" value="Lipase"/>
    <property type="match status" value="1"/>
</dbReference>
<dbReference type="InterPro" id="IPR000734">
    <property type="entry name" value="TAG_lipase"/>
</dbReference>
<dbReference type="InterPro" id="IPR036392">
    <property type="entry name" value="PLAT/LH2_dom_sf"/>
</dbReference>
<comment type="similarity">
    <text evidence="2 5">Belongs to the AB hydrolase superfamily. Lipase family.</text>
</comment>
<gene>
    <name evidence="7" type="ORF">BaRGS_00007268</name>
</gene>
<comment type="subcellular location">
    <subcellularLocation>
        <location evidence="1">Secreted</location>
    </subcellularLocation>
</comment>
<keyword evidence="3" id="KW-0964">Secreted</keyword>
<evidence type="ECO:0000256" key="2">
    <source>
        <dbReference type="ARBA" id="ARBA00010701"/>
    </source>
</evidence>
<dbReference type="AlphaFoldDB" id="A0ABD0LPN8"/>
<comment type="caution">
    <text evidence="7">The sequence shown here is derived from an EMBL/GenBank/DDBJ whole genome shotgun (WGS) entry which is preliminary data.</text>
</comment>
<reference evidence="7 8" key="1">
    <citation type="journal article" date="2023" name="Sci. Data">
        <title>Genome assembly of the Korean intertidal mud-creeper Batillaria attramentaria.</title>
        <authorList>
            <person name="Patra A.K."/>
            <person name="Ho P.T."/>
            <person name="Jun S."/>
            <person name="Lee S.J."/>
            <person name="Kim Y."/>
            <person name="Won Y.J."/>
        </authorList>
    </citation>
    <scope>NUCLEOTIDE SEQUENCE [LARGE SCALE GENOMIC DNA]</scope>
    <source>
        <strain evidence="7">Wonlab-2016</strain>
    </source>
</reference>
<feature type="domain" description="PLAT" evidence="6">
    <location>
        <begin position="240"/>
        <end position="366"/>
    </location>
</feature>
<evidence type="ECO:0000256" key="1">
    <source>
        <dbReference type="ARBA" id="ARBA00004613"/>
    </source>
</evidence>
<evidence type="ECO:0000256" key="5">
    <source>
        <dbReference type="RuleBase" id="RU004262"/>
    </source>
</evidence>
<keyword evidence="8" id="KW-1185">Reference proteome</keyword>
<dbReference type="InterPro" id="IPR029058">
    <property type="entry name" value="AB_hydrolase_fold"/>
</dbReference>
<dbReference type="Gene3D" id="3.40.50.1820">
    <property type="entry name" value="alpha/beta hydrolase"/>
    <property type="match status" value="1"/>
</dbReference>